<dbReference type="FunFam" id="1.10.3470.10:FF:000001">
    <property type="entry name" value="Vitamin B12 ABC transporter permease BtuC"/>
    <property type="match status" value="1"/>
</dbReference>
<dbReference type="InterPro" id="IPR000522">
    <property type="entry name" value="ABC_transptr_permease_BtuC"/>
</dbReference>
<evidence type="ECO:0000256" key="8">
    <source>
        <dbReference type="SAM" id="MobiDB-lite"/>
    </source>
</evidence>
<feature type="transmembrane region" description="Helical" evidence="9">
    <location>
        <begin position="340"/>
        <end position="359"/>
    </location>
</feature>
<dbReference type="AlphaFoldDB" id="A0A511YVK0"/>
<evidence type="ECO:0000313" key="11">
    <source>
        <dbReference type="Proteomes" id="UP000321484"/>
    </source>
</evidence>
<organism evidence="10 11">
    <name type="scientific">Actinotalea fermentans</name>
    <dbReference type="NCBI Taxonomy" id="43671"/>
    <lineage>
        <taxon>Bacteria</taxon>
        <taxon>Bacillati</taxon>
        <taxon>Actinomycetota</taxon>
        <taxon>Actinomycetes</taxon>
        <taxon>Micrococcales</taxon>
        <taxon>Cellulomonadaceae</taxon>
        <taxon>Actinotalea</taxon>
    </lineage>
</organism>
<feature type="transmembrane region" description="Helical" evidence="9">
    <location>
        <begin position="93"/>
        <end position="110"/>
    </location>
</feature>
<dbReference type="SUPFAM" id="SSF81345">
    <property type="entry name" value="ABC transporter involved in vitamin B12 uptake, BtuC"/>
    <property type="match status" value="1"/>
</dbReference>
<keyword evidence="3" id="KW-0813">Transport</keyword>
<name>A0A511YVK0_9CELL</name>
<feature type="transmembrane region" description="Helical" evidence="9">
    <location>
        <begin position="122"/>
        <end position="143"/>
    </location>
</feature>
<feature type="transmembrane region" description="Helical" evidence="9">
    <location>
        <begin position="149"/>
        <end position="167"/>
    </location>
</feature>
<evidence type="ECO:0000256" key="6">
    <source>
        <dbReference type="ARBA" id="ARBA00022989"/>
    </source>
</evidence>
<comment type="similarity">
    <text evidence="2">Belongs to the binding-protein-dependent transport system permease family. FecCD subfamily.</text>
</comment>
<reference evidence="10 11" key="1">
    <citation type="submission" date="2019-07" db="EMBL/GenBank/DDBJ databases">
        <title>Whole genome shotgun sequence of Actinotalea fermentans NBRC 105374.</title>
        <authorList>
            <person name="Hosoyama A."/>
            <person name="Uohara A."/>
            <person name="Ohji S."/>
            <person name="Ichikawa N."/>
        </authorList>
    </citation>
    <scope>NUCLEOTIDE SEQUENCE [LARGE SCALE GENOMIC DNA]</scope>
    <source>
        <strain evidence="10 11">NBRC 105374</strain>
    </source>
</reference>
<keyword evidence="11" id="KW-1185">Reference proteome</keyword>
<evidence type="ECO:0000256" key="9">
    <source>
        <dbReference type="SAM" id="Phobius"/>
    </source>
</evidence>
<evidence type="ECO:0000256" key="4">
    <source>
        <dbReference type="ARBA" id="ARBA00022475"/>
    </source>
</evidence>
<keyword evidence="7 9" id="KW-0472">Membrane</keyword>
<keyword evidence="4" id="KW-1003">Cell membrane</keyword>
<dbReference type="Pfam" id="PF01032">
    <property type="entry name" value="FecCD"/>
    <property type="match status" value="1"/>
</dbReference>
<dbReference type="GO" id="GO:0033214">
    <property type="term" value="P:siderophore-iron import into cell"/>
    <property type="evidence" value="ECO:0007669"/>
    <property type="project" value="TreeGrafter"/>
</dbReference>
<comment type="subcellular location">
    <subcellularLocation>
        <location evidence="1">Cell membrane</location>
        <topology evidence="1">Multi-pass membrane protein</topology>
    </subcellularLocation>
</comment>
<protein>
    <submittedName>
        <fullName evidence="10">Iron ABC transporter permease</fullName>
    </submittedName>
</protein>
<evidence type="ECO:0000313" key="10">
    <source>
        <dbReference type="EMBL" id="GEN79199.1"/>
    </source>
</evidence>
<feature type="transmembrane region" description="Helical" evidence="9">
    <location>
        <begin position="269"/>
        <end position="295"/>
    </location>
</feature>
<dbReference type="CDD" id="cd06550">
    <property type="entry name" value="TM_ABC_iron-siderophores_like"/>
    <property type="match status" value="1"/>
</dbReference>
<evidence type="ECO:0000256" key="3">
    <source>
        <dbReference type="ARBA" id="ARBA00022448"/>
    </source>
</evidence>
<dbReference type="EMBL" id="BJYK01000001">
    <property type="protein sequence ID" value="GEN79199.1"/>
    <property type="molecule type" value="Genomic_DNA"/>
</dbReference>
<evidence type="ECO:0000256" key="1">
    <source>
        <dbReference type="ARBA" id="ARBA00004651"/>
    </source>
</evidence>
<feature type="transmembrane region" description="Helical" evidence="9">
    <location>
        <begin position="179"/>
        <end position="200"/>
    </location>
</feature>
<sequence>MTGVADPAVDRDPPGGGAAPSSAPSAAASRTRARRRRAAWLVVALALLAVAVLASLALGARSIDPAQVLAALLDPDPALADHTVVRSLRVPRTLIGLLAGAAFAVAGALMQSLTRNPLADPGLLGVNAGASLAVVLAVTLVGVATPAGYVWFALGGAALAAALVHVIGSAGRQGAAPTALALAGAAMTAGLTSVITVVVVRDQEAFAAYRFWVVGSLAARGADALVTLAPFLAVGAVAAVTSTRALDLLALGDDVARGLGQRVRLGRTLVLSAVVLLAGSATALAGPIVFVGLVVPHLVRRVAGGSHAWLIGLAAPVGAVLLLAADVVGRLVARPGELEAGLVVAFLGAPAMIALVQRARVVRL</sequence>
<accession>A0A511YVK0</accession>
<dbReference type="OrthoDB" id="9782305at2"/>
<comment type="caution">
    <text evidence="10">The sequence shown here is derived from an EMBL/GenBank/DDBJ whole genome shotgun (WGS) entry which is preliminary data.</text>
</comment>
<dbReference type="RefSeq" id="WP_146819138.1">
    <property type="nucleotide sequence ID" value="NZ_BJYK01000001.1"/>
</dbReference>
<dbReference type="Proteomes" id="UP000321484">
    <property type="component" value="Unassembled WGS sequence"/>
</dbReference>
<dbReference type="PANTHER" id="PTHR30472">
    <property type="entry name" value="FERRIC ENTEROBACTIN TRANSPORT SYSTEM PERMEASE PROTEIN"/>
    <property type="match status" value="1"/>
</dbReference>
<proteinExistence type="inferred from homology"/>
<feature type="transmembrane region" description="Helical" evidence="9">
    <location>
        <begin position="38"/>
        <end position="60"/>
    </location>
</feature>
<gene>
    <name evidence="10" type="ORF">AFE02nite_09330</name>
</gene>
<keyword evidence="6 9" id="KW-1133">Transmembrane helix</keyword>
<feature type="compositionally biased region" description="Low complexity" evidence="8">
    <location>
        <begin position="19"/>
        <end position="29"/>
    </location>
</feature>
<feature type="transmembrane region" description="Helical" evidence="9">
    <location>
        <begin position="307"/>
        <end position="328"/>
    </location>
</feature>
<evidence type="ECO:0000256" key="2">
    <source>
        <dbReference type="ARBA" id="ARBA00007935"/>
    </source>
</evidence>
<evidence type="ECO:0000256" key="5">
    <source>
        <dbReference type="ARBA" id="ARBA00022692"/>
    </source>
</evidence>
<dbReference type="GO" id="GO:0022857">
    <property type="term" value="F:transmembrane transporter activity"/>
    <property type="evidence" value="ECO:0007669"/>
    <property type="project" value="InterPro"/>
</dbReference>
<evidence type="ECO:0000256" key="7">
    <source>
        <dbReference type="ARBA" id="ARBA00023136"/>
    </source>
</evidence>
<dbReference type="GO" id="GO:0005886">
    <property type="term" value="C:plasma membrane"/>
    <property type="evidence" value="ECO:0007669"/>
    <property type="project" value="UniProtKB-SubCell"/>
</dbReference>
<dbReference type="PANTHER" id="PTHR30472:SF1">
    <property type="entry name" value="FE(3+) DICITRATE TRANSPORT SYSTEM PERMEASE PROTEIN FECC-RELATED"/>
    <property type="match status" value="1"/>
</dbReference>
<dbReference type="Gene3D" id="1.10.3470.10">
    <property type="entry name" value="ABC transporter involved in vitamin B12 uptake, BtuC"/>
    <property type="match status" value="1"/>
</dbReference>
<feature type="transmembrane region" description="Helical" evidence="9">
    <location>
        <begin position="220"/>
        <end position="240"/>
    </location>
</feature>
<keyword evidence="5 9" id="KW-0812">Transmembrane</keyword>
<dbReference type="InterPro" id="IPR037294">
    <property type="entry name" value="ABC_BtuC-like"/>
</dbReference>
<feature type="region of interest" description="Disordered" evidence="8">
    <location>
        <begin position="1"/>
        <end position="29"/>
    </location>
</feature>